<dbReference type="Gene3D" id="3.40.50.12710">
    <property type="match status" value="1"/>
</dbReference>
<evidence type="ECO:0000256" key="1">
    <source>
        <dbReference type="ARBA" id="ARBA00022603"/>
    </source>
</evidence>
<sequence>MRSHGGGDDGHGAGGQGTAGDGHGAGGDGGTWRGWRAAAQDALYGPEGFYRRPEGPAGHFRTSVHASPLFAGAVARLLCRVDEALGRPAPLDFVDVGAGRGELVAGVLAALPAEVAARTRAYAVELADRPARLDPRVQWRADLPEDVTGLLFANEWLDNVPVEVAEVDATGVPRLVLVRDDGTERLGEPVAGAQARWLARWWPLPAEEGTRAEIGLPRDAAWASAVAAVRRGLAVAVDYAHAREARPPFGTLTGFRAGRETPPVPDGSCDITAHVALDACAEAAAASSAARAATAADAQASAPLLLTQRAALRALGVTGARPPLALASTDPAGYVRALAGAGEAAELTAPGGLGDFGWLLHPVGIPDPLGE</sequence>
<reference evidence="4 5" key="1">
    <citation type="submission" date="2019-04" db="EMBL/GenBank/DDBJ databases">
        <title>Streptomyces lasaliensis sp.nov., an Actinomycete isolated from soil which produces the polyether antibiotic lasalocid.</title>
        <authorList>
            <person name="Erwin G."/>
            <person name="Haber C."/>
        </authorList>
    </citation>
    <scope>NUCLEOTIDE SEQUENCE [LARGE SCALE GENOMIC DNA]</scope>
    <source>
        <strain evidence="4 5">DSM 40089</strain>
    </source>
</reference>
<dbReference type="RefSeq" id="WP_137303249.1">
    <property type="nucleotide sequence ID" value="NZ_BMVD01000012.1"/>
</dbReference>
<evidence type="ECO:0000256" key="3">
    <source>
        <dbReference type="SAM" id="MobiDB-lite"/>
    </source>
</evidence>
<dbReference type="InterPro" id="IPR029063">
    <property type="entry name" value="SAM-dependent_MTases_sf"/>
</dbReference>
<keyword evidence="1" id="KW-0489">Methyltransferase</keyword>
<dbReference type="EMBL" id="SZPR01000025">
    <property type="protein sequence ID" value="TKT06205.1"/>
    <property type="molecule type" value="Genomic_DNA"/>
</dbReference>
<evidence type="ECO:0008006" key="6">
    <source>
        <dbReference type="Google" id="ProtNLM"/>
    </source>
</evidence>
<feature type="region of interest" description="Disordered" evidence="3">
    <location>
        <begin position="1"/>
        <end position="32"/>
    </location>
</feature>
<protein>
    <recommendedName>
        <fullName evidence="6">SAM-dependent methyltransferase</fullName>
    </recommendedName>
</protein>
<evidence type="ECO:0000313" key="5">
    <source>
        <dbReference type="Proteomes" id="UP000308632"/>
    </source>
</evidence>
<dbReference type="GO" id="GO:0032259">
    <property type="term" value="P:methylation"/>
    <property type="evidence" value="ECO:0007669"/>
    <property type="project" value="UniProtKB-KW"/>
</dbReference>
<gene>
    <name evidence="4" type="ORF">E4U92_28200</name>
</gene>
<feature type="compositionally biased region" description="Basic and acidic residues" evidence="3">
    <location>
        <begin position="1"/>
        <end position="11"/>
    </location>
</feature>
<dbReference type="PANTHER" id="PTHR12049:SF7">
    <property type="entry name" value="PROTEIN ARGININE METHYLTRANSFERASE NDUFAF7, MITOCHONDRIAL"/>
    <property type="match status" value="1"/>
</dbReference>
<dbReference type="STRING" id="33898.GCA_000772895_00307"/>
<keyword evidence="2" id="KW-0808">Transferase</keyword>
<organism evidence="4 5">
    <name type="scientific">Streptomyces galbus</name>
    <dbReference type="NCBI Taxonomy" id="33898"/>
    <lineage>
        <taxon>Bacteria</taxon>
        <taxon>Bacillati</taxon>
        <taxon>Actinomycetota</taxon>
        <taxon>Actinomycetes</taxon>
        <taxon>Kitasatosporales</taxon>
        <taxon>Streptomycetaceae</taxon>
        <taxon>Streptomyces</taxon>
    </lineage>
</organism>
<dbReference type="SUPFAM" id="SSF53335">
    <property type="entry name" value="S-adenosyl-L-methionine-dependent methyltransferases"/>
    <property type="match status" value="1"/>
</dbReference>
<accession>A0A4U5WUU2</accession>
<dbReference type="Proteomes" id="UP000308632">
    <property type="component" value="Unassembled WGS sequence"/>
</dbReference>
<evidence type="ECO:0000313" key="4">
    <source>
        <dbReference type="EMBL" id="TKT06205.1"/>
    </source>
</evidence>
<name>A0A4U5WUU2_STRGB</name>
<feature type="compositionally biased region" description="Gly residues" evidence="3">
    <location>
        <begin position="12"/>
        <end position="32"/>
    </location>
</feature>
<dbReference type="AlphaFoldDB" id="A0A4U5WUU2"/>
<dbReference type="PANTHER" id="PTHR12049">
    <property type="entry name" value="PROTEIN ARGININE METHYLTRANSFERASE NDUFAF7, MITOCHONDRIAL"/>
    <property type="match status" value="1"/>
</dbReference>
<comment type="caution">
    <text evidence="4">The sequence shown here is derived from an EMBL/GenBank/DDBJ whole genome shotgun (WGS) entry which is preliminary data.</text>
</comment>
<evidence type="ECO:0000256" key="2">
    <source>
        <dbReference type="ARBA" id="ARBA00022679"/>
    </source>
</evidence>
<dbReference type="Pfam" id="PF02636">
    <property type="entry name" value="Methyltransf_28"/>
    <property type="match status" value="1"/>
</dbReference>
<proteinExistence type="predicted"/>
<dbReference type="InterPro" id="IPR038375">
    <property type="entry name" value="NDUFAF7_sf"/>
</dbReference>
<dbReference type="InterPro" id="IPR003788">
    <property type="entry name" value="NDUFAF7"/>
</dbReference>
<dbReference type="GO" id="GO:0035243">
    <property type="term" value="F:protein-arginine omega-N symmetric methyltransferase activity"/>
    <property type="evidence" value="ECO:0007669"/>
    <property type="project" value="TreeGrafter"/>
</dbReference>